<evidence type="ECO:0000313" key="3">
    <source>
        <dbReference type="EMBL" id="KAG7357455.1"/>
    </source>
</evidence>
<reference evidence="2" key="1">
    <citation type="journal article" date="2021" name="Sci. Rep.">
        <title>Diploid genomic architecture of Nitzschia inconspicua, an elite biomass production diatom.</title>
        <authorList>
            <person name="Oliver A."/>
            <person name="Podell S."/>
            <person name="Pinowska A."/>
            <person name="Traller J.C."/>
            <person name="Smith S.R."/>
            <person name="McClure R."/>
            <person name="Beliaev A."/>
            <person name="Bohutskyi P."/>
            <person name="Hill E.A."/>
            <person name="Rabines A."/>
            <person name="Zheng H."/>
            <person name="Allen L.Z."/>
            <person name="Kuo A."/>
            <person name="Grigoriev I.V."/>
            <person name="Allen A.E."/>
            <person name="Hazlebeck D."/>
            <person name="Allen E.E."/>
        </authorList>
    </citation>
    <scope>NUCLEOTIDE SEQUENCE</scope>
    <source>
        <strain evidence="2">Hildebrandi</strain>
    </source>
</reference>
<protein>
    <submittedName>
        <fullName evidence="2">Uncharacterized protein</fullName>
    </submittedName>
</protein>
<organism evidence="2 4">
    <name type="scientific">Nitzschia inconspicua</name>
    <dbReference type="NCBI Taxonomy" id="303405"/>
    <lineage>
        <taxon>Eukaryota</taxon>
        <taxon>Sar</taxon>
        <taxon>Stramenopiles</taxon>
        <taxon>Ochrophyta</taxon>
        <taxon>Bacillariophyta</taxon>
        <taxon>Bacillariophyceae</taxon>
        <taxon>Bacillariophycidae</taxon>
        <taxon>Bacillariales</taxon>
        <taxon>Bacillariaceae</taxon>
        <taxon>Nitzschia</taxon>
    </lineage>
</organism>
<dbReference type="OrthoDB" id="37418at2759"/>
<keyword evidence="4" id="KW-1185">Reference proteome</keyword>
<evidence type="ECO:0000256" key="1">
    <source>
        <dbReference type="SAM" id="MobiDB-lite"/>
    </source>
</evidence>
<sequence>MMASSLDALDEDLGVAGLVSNPGLLFGNLAMSGGDEYVRCNRCGFGGCDLRVSGCGCTIHARCIVLPTNGSALQACTCCNRPASGLSLFPMSFREIDDARKSTTILPATRGKGRKRKGAPGEPELDSQGVYVSERRTGRWTTEEMALCDKMIAKFESGELPISSGIKLNEFLGNMLKSKQSRLTKKMKNAKLSARTFQRHAGGILNNNEAREFSELEDLFFQSISDPQERAEIKFHMQREWREQFSLYCNSINQPLDADAWLSSVEEMDRRSSLAKDAARMAKRKLMMGFALRTDCRNPDQGVFIEKSESDDRVAQGPDGLEVDFDEQQELLQLLAEEAKQVGTTDINGKSSLLHSAPFLSKTVAYMQRHNVPFEHVDIWVPSFVPTEETNIGQAPNCRLCFAGSATLDETVAEDGKTKSPVSPEDQFNLYAFGDYSQKFSFDVGCGLPGRVYESGRPTWEQSVQNAPHHHFERCGGALQWGIKTVVGIPIASPNVGRVVVVLYSTYDRQKDQDLVGRLSEEFTKLMPSPKWKLVVDVGEAEHAPAQDTSAGSMAGDLLDSSSEAGKSAGGRDPRVDEVVSLLGELMPSDPNSALAPYLSGFMSLRLLLLKPSRSPDEEDRAQTMLDSYTSYAQGGRSKSDIGVMLARDYMYLSQQNNSNIGAGFFNIGQGRVSGHAQVPSLSGNLLDFDVQNSPMLGPISVNDALSIVSNN</sequence>
<feature type="region of interest" description="Disordered" evidence="1">
    <location>
        <begin position="544"/>
        <end position="574"/>
    </location>
</feature>
<name>A0A9K3K991_9STRA</name>
<accession>A0A9K3K991</accession>
<dbReference type="AlphaFoldDB" id="A0A9K3K991"/>
<dbReference type="Proteomes" id="UP000693970">
    <property type="component" value="Unassembled WGS sequence"/>
</dbReference>
<dbReference type="EMBL" id="JAGRRH010000015">
    <property type="protein sequence ID" value="KAG7357455.1"/>
    <property type="molecule type" value="Genomic_DNA"/>
</dbReference>
<gene>
    <name evidence="3" type="ORF">IV203_002143</name>
    <name evidence="2" type="ORF">IV203_002469</name>
</gene>
<proteinExistence type="predicted"/>
<reference evidence="2" key="2">
    <citation type="submission" date="2021-04" db="EMBL/GenBank/DDBJ databases">
        <authorList>
            <person name="Podell S."/>
        </authorList>
    </citation>
    <scope>NUCLEOTIDE SEQUENCE</scope>
    <source>
        <strain evidence="2">Hildebrandi</strain>
    </source>
</reference>
<dbReference type="PANTHER" id="PTHR35213:SF3">
    <property type="entry name" value="MYB-LIKE DOMAIN-CONTAINING PROTEIN"/>
    <property type="match status" value="1"/>
</dbReference>
<dbReference type="EMBL" id="JAGRRH010000038">
    <property type="protein sequence ID" value="KAG7339263.1"/>
    <property type="molecule type" value="Genomic_DNA"/>
</dbReference>
<dbReference type="PANTHER" id="PTHR35213">
    <property type="entry name" value="RING-TYPE DOMAIN-CONTAINING PROTEIN-RELATED"/>
    <property type="match status" value="1"/>
</dbReference>
<evidence type="ECO:0000313" key="4">
    <source>
        <dbReference type="Proteomes" id="UP000693970"/>
    </source>
</evidence>
<comment type="caution">
    <text evidence="2">The sequence shown here is derived from an EMBL/GenBank/DDBJ whole genome shotgun (WGS) entry which is preliminary data.</text>
</comment>
<evidence type="ECO:0000313" key="2">
    <source>
        <dbReference type="EMBL" id="KAG7339263.1"/>
    </source>
</evidence>